<sequence length="170" mass="19738">MLTVYSRSYVHQDTTHQQLLMNSQQGFNSLMRKAIAHAPVYLEVSQSKEGDNTKYRIDQKTTANIPAVNEEWITDWQMRESKDPVMGRVKAKAKWSKPGDVYDGDFFAGGWLDEGVEQVEAYVESAKAGWTAHQIWGFEKIKEQRMFVRRVVVKKEGKQEKVKLVYDYQN</sequence>
<name>A0AAV9PBU5_9PEZI</name>
<dbReference type="EMBL" id="JAVRRT010000006">
    <property type="protein sequence ID" value="KAK5170879.1"/>
    <property type="molecule type" value="Genomic_DNA"/>
</dbReference>
<dbReference type="PANTHER" id="PTHR38115:SF1">
    <property type="entry name" value="LIPOCALIN-LIKE DOMAIN-CONTAINING PROTEIN"/>
    <property type="match status" value="1"/>
</dbReference>
<dbReference type="PANTHER" id="PTHR38115">
    <property type="entry name" value="LIPOCALIN-LIKE DOMAIN-CONTAINING PROTEIN"/>
    <property type="match status" value="1"/>
</dbReference>
<accession>A0AAV9PBU5</accession>
<dbReference type="AlphaFoldDB" id="A0AAV9PBU5"/>
<gene>
    <name evidence="1" type="ORF">LTR77_004023</name>
</gene>
<evidence type="ECO:0000313" key="1">
    <source>
        <dbReference type="EMBL" id="KAK5170879.1"/>
    </source>
</evidence>
<comment type="caution">
    <text evidence="1">The sequence shown here is derived from an EMBL/GenBank/DDBJ whole genome shotgun (WGS) entry which is preliminary data.</text>
</comment>
<dbReference type="RefSeq" id="XP_064659907.1">
    <property type="nucleotide sequence ID" value="XM_064801277.1"/>
</dbReference>
<dbReference type="Proteomes" id="UP001337655">
    <property type="component" value="Unassembled WGS sequence"/>
</dbReference>
<keyword evidence="2" id="KW-1185">Reference proteome</keyword>
<dbReference type="InterPro" id="IPR053037">
    <property type="entry name" value="Pericyclase_pydY-like"/>
</dbReference>
<reference evidence="1 2" key="1">
    <citation type="submission" date="2023-08" db="EMBL/GenBank/DDBJ databases">
        <title>Black Yeasts Isolated from many extreme environments.</title>
        <authorList>
            <person name="Coleine C."/>
            <person name="Stajich J.E."/>
            <person name="Selbmann L."/>
        </authorList>
    </citation>
    <scope>NUCLEOTIDE SEQUENCE [LARGE SCALE GENOMIC DNA]</scope>
    <source>
        <strain evidence="1 2">CCFEE 5935</strain>
    </source>
</reference>
<evidence type="ECO:0000313" key="2">
    <source>
        <dbReference type="Proteomes" id="UP001337655"/>
    </source>
</evidence>
<dbReference type="GeneID" id="89925369"/>
<protein>
    <submittedName>
        <fullName evidence="1">Uncharacterized protein</fullName>
    </submittedName>
</protein>
<organism evidence="1 2">
    <name type="scientific">Saxophila tyrrhenica</name>
    <dbReference type="NCBI Taxonomy" id="1690608"/>
    <lineage>
        <taxon>Eukaryota</taxon>
        <taxon>Fungi</taxon>
        <taxon>Dikarya</taxon>
        <taxon>Ascomycota</taxon>
        <taxon>Pezizomycotina</taxon>
        <taxon>Dothideomycetes</taxon>
        <taxon>Dothideomycetidae</taxon>
        <taxon>Mycosphaerellales</taxon>
        <taxon>Extremaceae</taxon>
        <taxon>Saxophila</taxon>
    </lineage>
</organism>
<proteinExistence type="predicted"/>